<keyword evidence="3 6" id="KW-1133">Transmembrane helix</keyword>
<feature type="transmembrane region" description="Helical" evidence="6">
    <location>
        <begin position="279"/>
        <end position="300"/>
    </location>
</feature>
<evidence type="ECO:0000256" key="5">
    <source>
        <dbReference type="RuleBase" id="RU000477"/>
    </source>
</evidence>
<proteinExistence type="inferred from homology"/>
<evidence type="ECO:0000313" key="7">
    <source>
        <dbReference type="EMBL" id="MDJ1645712.1"/>
    </source>
</evidence>
<dbReference type="EMBL" id="JASDDP010000012">
    <property type="protein sequence ID" value="MDJ1645712.1"/>
    <property type="molecule type" value="Genomic_DNA"/>
</dbReference>
<evidence type="ECO:0000256" key="3">
    <source>
        <dbReference type="ARBA" id="ARBA00022989"/>
    </source>
</evidence>
<evidence type="ECO:0000256" key="6">
    <source>
        <dbReference type="SAM" id="Phobius"/>
    </source>
</evidence>
<keyword evidence="2 5" id="KW-0812">Transmembrane</keyword>
<feature type="transmembrane region" description="Helical" evidence="6">
    <location>
        <begin position="210"/>
        <end position="231"/>
    </location>
</feature>
<keyword evidence="5" id="KW-0813">Transport</keyword>
<keyword evidence="4 6" id="KW-0472">Membrane</keyword>
<keyword evidence="8" id="KW-1185">Reference proteome</keyword>
<dbReference type="SUPFAM" id="SSF81338">
    <property type="entry name" value="Aquaporin-like"/>
    <property type="match status" value="1"/>
</dbReference>
<feature type="transmembrane region" description="Helical" evidence="6">
    <location>
        <begin position="176"/>
        <end position="198"/>
    </location>
</feature>
<dbReference type="GO" id="GO:0016020">
    <property type="term" value="C:membrane"/>
    <property type="evidence" value="ECO:0007669"/>
    <property type="project" value="UniProtKB-SubCell"/>
</dbReference>
<protein>
    <submittedName>
        <fullName evidence="7">Aquaporin</fullName>
    </submittedName>
</protein>
<evidence type="ECO:0000256" key="4">
    <source>
        <dbReference type="ARBA" id="ARBA00023136"/>
    </source>
</evidence>
<feature type="transmembrane region" description="Helical" evidence="6">
    <location>
        <begin position="121"/>
        <end position="144"/>
    </location>
</feature>
<comment type="subcellular location">
    <subcellularLocation>
        <location evidence="1">Membrane</location>
        <topology evidence="1">Multi-pass membrane protein</topology>
    </subcellularLocation>
</comment>
<evidence type="ECO:0000313" key="8">
    <source>
        <dbReference type="Proteomes" id="UP001224428"/>
    </source>
</evidence>
<comment type="similarity">
    <text evidence="5">Belongs to the MIP/aquaporin (TC 1.A.8) family.</text>
</comment>
<dbReference type="RefSeq" id="WP_283823520.1">
    <property type="nucleotide sequence ID" value="NZ_JASDAY010000016.1"/>
</dbReference>
<dbReference type="InterPro" id="IPR023271">
    <property type="entry name" value="Aquaporin-like"/>
</dbReference>
<dbReference type="PRINTS" id="PR00783">
    <property type="entry name" value="MINTRINSICP"/>
</dbReference>
<organism evidence="7 8">
    <name type="scientific">Mycoplasma phocimorsus</name>
    <dbReference type="NCBI Taxonomy" id="3045839"/>
    <lineage>
        <taxon>Bacteria</taxon>
        <taxon>Bacillati</taxon>
        <taxon>Mycoplasmatota</taxon>
        <taxon>Mollicutes</taxon>
        <taxon>Mycoplasmataceae</taxon>
        <taxon>Mycoplasma</taxon>
    </lineage>
</organism>
<dbReference type="GO" id="GO:0015267">
    <property type="term" value="F:channel activity"/>
    <property type="evidence" value="ECO:0007669"/>
    <property type="project" value="InterPro"/>
</dbReference>
<feature type="transmembrane region" description="Helical" evidence="6">
    <location>
        <begin position="30"/>
        <end position="51"/>
    </location>
</feature>
<reference evidence="7" key="1">
    <citation type="submission" date="2023-05" db="EMBL/GenBank/DDBJ databases">
        <title>Mycoplasma phocimorsus sp. nov., isolated from Scandinavian patients with seal finger or septic arthritis after contact with seals.</title>
        <authorList>
            <person name="Skafte-Holm A."/>
            <person name="Pedersen T.R."/>
            <person name="Froelund M."/>
            <person name="Stegger M."/>
            <person name="Qvortrup K."/>
            <person name="Michaels D.L."/>
            <person name="Brown D.R."/>
            <person name="Jensen J.S."/>
        </authorList>
    </citation>
    <scope>NUCLEOTIDE SEQUENCE</scope>
    <source>
        <strain evidence="7">M5725</strain>
    </source>
</reference>
<dbReference type="Proteomes" id="UP001224428">
    <property type="component" value="Unassembled WGS sequence"/>
</dbReference>
<accession>A0AAJ1PT42</accession>
<sequence length="333" mass="36903">MKINLFEYFKIGKRPDAVEPNSKLNWFKHLLSEFIGTIWLSFSLVILAVYVGSAEEAHGQVGTIINHAARVEDYLQNIPFVAMYAGFISVGIALFVFLRWSCDLNPAVTLYRWINGTNTTLYAFAKTVIQFIAAIITALIIYGLGSLTSPIDATNSTFDAIAATKKDFLVWNDNNAASGFALIFFGELLITLILLWPIFTKRISDKYRDLFIMVIIVFSVAIGIQIGTAAINPARGLAQQLPDLIFGIKNGSTAYASAKSVLGAGASHEALLEYASWELGFSTLFMFLGCYSAPIVYALLQGFTDKFVNPFVVRVIGWRNFKKDALISNKDRR</sequence>
<comment type="caution">
    <text evidence="7">The sequence shown here is derived from an EMBL/GenBank/DDBJ whole genome shotgun (WGS) entry which is preliminary data.</text>
</comment>
<evidence type="ECO:0000256" key="1">
    <source>
        <dbReference type="ARBA" id="ARBA00004141"/>
    </source>
</evidence>
<dbReference type="Gene3D" id="1.20.1080.10">
    <property type="entry name" value="Glycerol uptake facilitator protein"/>
    <property type="match status" value="1"/>
</dbReference>
<evidence type="ECO:0000256" key="2">
    <source>
        <dbReference type="ARBA" id="ARBA00022692"/>
    </source>
</evidence>
<dbReference type="Pfam" id="PF00230">
    <property type="entry name" value="MIP"/>
    <property type="match status" value="1"/>
</dbReference>
<name>A0AAJ1PT42_9MOLU</name>
<dbReference type="InterPro" id="IPR000425">
    <property type="entry name" value="MIP"/>
</dbReference>
<gene>
    <name evidence="7" type="ORF">QLQ80_01235</name>
</gene>
<feature type="transmembrane region" description="Helical" evidence="6">
    <location>
        <begin position="81"/>
        <end position="100"/>
    </location>
</feature>
<dbReference type="AlphaFoldDB" id="A0AAJ1PT42"/>